<gene>
    <name evidence="9" type="ORF">soil367_17065</name>
</gene>
<feature type="transmembrane region" description="Helical" evidence="7">
    <location>
        <begin position="93"/>
        <end position="114"/>
    </location>
</feature>
<evidence type="ECO:0000256" key="6">
    <source>
        <dbReference type="ARBA" id="ARBA00023136"/>
    </source>
</evidence>
<keyword evidence="3" id="KW-1003">Cell membrane</keyword>
<dbReference type="Pfam" id="PF04290">
    <property type="entry name" value="DctQ"/>
    <property type="match status" value="1"/>
</dbReference>
<dbReference type="InterPro" id="IPR055348">
    <property type="entry name" value="DctQ"/>
</dbReference>
<dbReference type="RefSeq" id="WP_136550208.1">
    <property type="nucleotide sequence ID" value="NZ_CP031093.1"/>
</dbReference>
<comment type="similarity">
    <text evidence="7">Belongs to the TRAP transporter small permease family.</text>
</comment>
<evidence type="ECO:0000259" key="8">
    <source>
        <dbReference type="Pfam" id="PF04290"/>
    </source>
</evidence>
<dbReference type="Proteomes" id="UP000298049">
    <property type="component" value="Chromosome"/>
</dbReference>
<evidence type="ECO:0000256" key="4">
    <source>
        <dbReference type="ARBA" id="ARBA00022692"/>
    </source>
</evidence>
<reference evidence="9 10" key="1">
    <citation type="submission" date="2018-07" db="EMBL/GenBank/DDBJ databases">
        <title>Marsedoiliclastica nanhaica gen. nov. sp. nov., a novel marine hydrocarbonoclastic bacterium isolated from an in-situ enriched hydrocarbon-degrading consortium in deep-sea sediment.</title>
        <authorList>
            <person name="Dong C."/>
            <person name="Ma T."/>
            <person name="Liu R."/>
            <person name="Shao Z."/>
        </authorList>
    </citation>
    <scope>NUCLEOTIDE SEQUENCE [LARGE SCALE GENOMIC DNA]</scope>
    <source>
        <strain evidence="10">soil36-7</strain>
    </source>
</reference>
<evidence type="ECO:0000313" key="9">
    <source>
        <dbReference type="EMBL" id="QCF27497.1"/>
    </source>
</evidence>
<keyword evidence="6 7" id="KW-0472">Membrane</keyword>
<proteinExistence type="inferred from homology"/>
<dbReference type="KEGG" id="hmi:soil367_17065"/>
<sequence length="184" mass="20220">MHVLNICYRAFGFIKGFGLVLSGLALAGMILSISADVLSRNLSGNSIPGVYEVVMFYLMPLSVLPIVFYAFAQGVSPRIPMVFDRLPARFQKALYLFVVMAELLLMAIVAFYSFEYAVDGTTAGHAFPAAGDMYPKYPVYYLIPIGFAGVAVELAFIGLKNVMQPGVWITYTKDQATIAEEFQV</sequence>
<dbReference type="GO" id="GO:0005886">
    <property type="term" value="C:plasma membrane"/>
    <property type="evidence" value="ECO:0007669"/>
    <property type="project" value="UniProtKB-SubCell"/>
</dbReference>
<organism evidence="9 10">
    <name type="scientific">Hydrocarboniclastica marina</name>
    <dbReference type="NCBI Taxonomy" id="2259620"/>
    <lineage>
        <taxon>Bacteria</taxon>
        <taxon>Pseudomonadati</taxon>
        <taxon>Pseudomonadota</taxon>
        <taxon>Gammaproteobacteria</taxon>
        <taxon>Alteromonadales</taxon>
        <taxon>Alteromonadaceae</taxon>
        <taxon>Hydrocarboniclastica</taxon>
    </lineage>
</organism>
<dbReference type="EMBL" id="CP031093">
    <property type="protein sequence ID" value="QCF27497.1"/>
    <property type="molecule type" value="Genomic_DNA"/>
</dbReference>
<protein>
    <recommendedName>
        <fullName evidence="7">TRAP transporter small permease protein</fullName>
    </recommendedName>
</protein>
<comment type="subcellular location">
    <subcellularLocation>
        <location evidence="7">Cell inner membrane</location>
        <topology evidence="7">Multi-pass membrane protein</topology>
    </subcellularLocation>
    <subcellularLocation>
        <location evidence="1">Cell membrane</location>
        <topology evidence="1">Multi-pass membrane protein</topology>
    </subcellularLocation>
</comment>
<keyword evidence="4 7" id="KW-0812">Transmembrane</keyword>
<name>A0A4P7XMT0_9ALTE</name>
<evidence type="ECO:0000256" key="2">
    <source>
        <dbReference type="ARBA" id="ARBA00022448"/>
    </source>
</evidence>
<dbReference type="OrthoDB" id="2426391at2"/>
<accession>A0A4P7XMT0</accession>
<evidence type="ECO:0000256" key="5">
    <source>
        <dbReference type="ARBA" id="ARBA00022989"/>
    </source>
</evidence>
<keyword evidence="2 7" id="KW-0813">Transport</keyword>
<feature type="domain" description="Tripartite ATP-independent periplasmic transporters DctQ component" evidence="8">
    <location>
        <begin position="29"/>
        <end position="152"/>
    </location>
</feature>
<comment type="subunit">
    <text evidence="7">The complex comprises the extracytoplasmic solute receptor protein and the two transmembrane proteins.</text>
</comment>
<feature type="transmembrane region" description="Helical" evidence="7">
    <location>
        <begin position="12"/>
        <end position="34"/>
    </location>
</feature>
<evidence type="ECO:0000256" key="1">
    <source>
        <dbReference type="ARBA" id="ARBA00004651"/>
    </source>
</evidence>
<keyword evidence="10" id="KW-1185">Reference proteome</keyword>
<comment type="function">
    <text evidence="7">Part of the tripartite ATP-independent periplasmic (TRAP) transport system.</text>
</comment>
<feature type="transmembrane region" description="Helical" evidence="7">
    <location>
        <begin position="54"/>
        <end position="72"/>
    </location>
</feature>
<dbReference type="AlphaFoldDB" id="A0A4P7XMT0"/>
<evidence type="ECO:0000256" key="7">
    <source>
        <dbReference type="RuleBase" id="RU369079"/>
    </source>
</evidence>
<evidence type="ECO:0000256" key="3">
    <source>
        <dbReference type="ARBA" id="ARBA00022475"/>
    </source>
</evidence>
<dbReference type="GO" id="GO:0022857">
    <property type="term" value="F:transmembrane transporter activity"/>
    <property type="evidence" value="ECO:0007669"/>
    <property type="project" value="UniProtKB-UniRule"/>
</dbReference>
<evidence type="ECO:0000313" key="10">
    <source>
        <dbReference type="Proteomes" id="UP000298049"/>
    </source>
</evidence>
<keyword evidence="7" id="KW-0997">Cell inner membrane</keyword>
<feature type="transmembrane region" description="Helical" evidence="7">
    <location>
        <begin position="139"/>
        <end position="159"/>
    </location>
</feature>
<keyword evidence="5 7" id="KW-1133">Transmembrane helix</keyword>